<accession>A0A1I2T6W0</accession>
<keyword evidence="3" id="KW-0812">Transmembrane</keyword>
<feature type="transmembrane region" description="Helical" evidence="3">
    <location>
        <begin position="179"/>
        <end position="197"/>
    </location>
</feature>
<dbReference type="GO" id="GO:0052621">
    <property type="term" value="F:diguanylate cyclase activity"/>
    <property type="evidence" value="ECO:0007669"/>
    <property type="project" value="UniProtKB-EC"/>
</dbReference>
<dbReference type="FunFam" id="3.30.70.270:FF:000001">
    <property type="entry name" value="Diguanylate cyclase domain protein"/>
    <property type="match status" value="1"/>
</dbReference>
<evidence type="ECO:0000313" key="5">
    <source>
        <dbReference type="EMBL" id="SFG60683.1"/>
    </source>
</evidence>
<evidence type="ECO:0000256" key="2">
    <source>
        <dbReference type="ARBA" id="ARBA00034247"/>
    </source>
</evidence>
<dbReference type="SUPFAM" id="SSF55073">
    <property type="entry name" value="Nucleotide cyclase"/>
    <property type="match status" value="1"/>
</dbReference>
<dbReference type="EMBL" id="FOPM01000006">
    <property type="protein sequence ID" value="SFG60683.1"/>
    <property type="molecule type" value="Genomic_DNA"/>
</dbReference>
<feature type="transmembrane region" description="Helical" evidence="3">
    <location>
        <begin position="152"/>
        <end position="173"/>
    </location>
</feature>
<keyword evidence="3" id="KW-1133">Transmembrane helix</keyword>
<dbReference type="PANTHER" id="PTHR45138:SF9">
    <property type="entry name" value="DIGUANYLATE CYCLASE DGCM-RELATED"/>
    <property type="match status" value="1"/>
</dbReference>
<organism evidence="5 6">
    <name type="scientific">Methylobacterium gossipiicola</name>
    <dbReference type="NCBI Taxonomy" id="582675"/>
    <lineage>
        <taxon>Bacteria</taxon>
        <taxon>Pseudomonadati</taxon>
        <taxon>Pseudomonadota</taxon>
        <taxon>Alphaproteobacteria</taxon>
        <taxon>Hyphomicrobiales</taxon>
        <taxon>Methylobacteriaceae</taxon>
        <taxon>Methylobacterium</taxon>
    </lineage>
</organism>
<dbReference type="Gene3D" id="3.30.70.270">
    <property type="match status" value="1"/>
</dbReference>
<evidence type="ECO:0000256" key="1">
    <source>
        <dbReference type="ARBA" id="ARBA00012528"/>
    </source>
</evidence>
<dbReference type="GO" id="GO:0005886">
    <property type="term" value="C:plasma membrane"/>
    <property type="evidence" value="ECO:0007669"/>
    <property type="project" value="TreeGrafter"/>
</dbReference>
<dbReference type="GO" id="GO:1902201">
    <property type="term" value="P:negative regulation of bacterial-type flagellum-dependent cell motility"/>
    <property type="evidence" value="ECO:0007669"/>
    <property type="project" value="TreeGrafter"/>
</dbReference>
<dbReference type="InterPro" id="IPR050469">
    <property type="entry name" value="Diguanylate_Cyclase"/>
</dbReference>
<feature type="transmembrane region" description="Helical" evidence="3">
    <location>
        <begin position="103"/>
        <end position="120"/>
    </location>
</feature>
<dbReference type="SMART" id="SM00267">
    <property type="entry name" value="GGDEF"/>
    <property type="match status" value="1"/>
</dbReference>
<dbReference type="Pfam" id="PF00990">
    <property type="entry name" value="GGDEF"/>
    <property type="match status" value="1"/>
</dbReference>
<reference evidence="6" key="1">
    <citation type="submission" date="2016-10" db="EMBL/GenBank/DDBJ databases">
        <authorList>
            <person name="Varghese N."/>
            <person name="Submissions S."/>
        </authorList>
    </citation>
    <scope>NUCLEOTIDE SEQUENCE [LARGE SCALE GENOMIC DNA]</scope>
    <source>
        <strain evidence="6">Gh-105</strain>
    </source>
</reference>
<feature type="transmembrane region" description="Helical" evidence="3">
    <location>
        <begin position="48"/>
        <end position="66"/>
    </location>
</feature>
<dbReference type="STRING" id="582675.SAMN05192565_106160"/>
<dbReference type="GO" id="GO:0043709">
    <property type="term" value="P:cell adhesion involved in single-species biofilm formation"/>
    <property type="evidence" value="ECO:0007669"/>
    <property type="project" value="TreeGrafter"/>
</dbReference>
<name>A0A1I2T6W0_9HYPH</name>
<dbReference type="PANTHER" id="PTHR45138">
    <property type="entry name" value="REGULATORY COMPONENTS OF SENSORY TRANSDUCTION SYSTEM"/>
    <property type="match status" value="1"/>
</dbReference>
<dbReference type="InterPro" id="IPR043128">
    <property type="entry name" value="Rev_trsase/Diguanyl_cyclase"/>
</dbReference>
<protein>
    <recommendedName>
        <fullName evidence="1">diguanylate cyclase</fullName>
        <ecNumber evidence="1">2.7.7.65</ecNumber>
    </recommendedName>
</protein>
<evidence type="ECO:0000313" key="6">
    <source>
        <dbReference type="Proteomes" id="UP000199229"/>
    </source>
</evidence>
<evidence type="ECO:0000256" key="3">
    <source>
        <dbReference type="SAM" id="Phobius"/>
    </source>
</evidence>
<evidence type="ECO:0000259" key="4">
    <source>
        <dbReference type="PROSITE" id="PS50887"/>
    </source>
</evidence>
<feature type="transmembrane region" description="Helical" evidence="3">
    <location>
        <begin position="72"/>
        <end position="91"/>
    </location>
</feature>
<dbReference type="CDD" id="cd01949">
    <property type="entry name" value="GGDEF"/>
    <property type="match status" value="1"/>
</dbReference>
<feature type="domain" description="GGDEF" evidence="4">
    <location>
        <begin position="257"/>
        <end position="394"/>
    </location>
</feature>
<gene>
    <name evidence="5" type="ORF">SAMN05192565_106160</name>
</gene>
<dbReference type="NCBIfam" id="TIGR00254">
    <property type="entry name" value="GGDEF"/>
    <property type="match status" value="1"/>
</dbReference>
<comment type="catalytic activity">
    <reaction evidence="2">
        <text>2 GTP = 3',3'-c-di-GMP + 2 diphosphate</text>
        <dbReference type="Rhea" id="RHEA:24898"/>
        <dbReference type="ChEBI" id="CHEBI:33019"/>
        <dbReference type="ChEBI" id="CHEBI:37565"/>
        <dbReference type="ChEBI" id="CHEBI:58805"/>
        <dbReference type="EC" id="2.7.7.65"/>
    </reaction>
</comment>
<proteinExistence type="predicted"/>
<dbReference type="PROSITE" id="PS50887">
    <property type="entry name" value="GGDEF"/>
    <property type="match status" value="1"/>
</dbReference>
<keyword evidence="3" id="KW-0472">Membrane</keyword>
<keyword evidence="6" id="KW-1185">Reference proteome</keyword>
<dbReference type="InterPro" id="IPR029787">
    <property type="entry name" value="Nucleotide_cyclase"/>
</dbReference>
<dbReference type="EC" id="2.7.7.65" evidence="1"/>
<dbReference type="AlphaFoldDB" id="A0A1I2T6W0"/>
<dbReference type="InterPro" id="IPR000160">
    <property type="entry name" value="GGDEF_dom"/>
</dbReference>
<dbReference type="RefSeq" id="WP_177232349.1">
    <property type="nucleotide sequence ID" value="NZ_FOPM01000006.1"/>
</dbReference>
<sequence>MQDFSTARMSEAQPAPLVDRLLRFDPVLEQCHEAETGRERVANLRETFWLGLVLFNAHNITNAVLVPDVLGFAVVLRLLVVTPVIVAALICMDRMPPAFRERAILLLVGSAFVMEIVLFLTTRSEFGAYAFNEFTLTLIYGNMLLPLRFRFAIVFTAAALTLTTLAVCLKPGLDEALRFAFVVQIAMACIISLYANFKVERRRCRDYVVAHLALARAEQADSAKQQFQDQSRTDPLTGLPNRRALDEHLRTAFADGQPLAVMMIDIDHFKPFNDTLGHQAGDACLTSVGVVLATAAKHRDVLCARFGGEEFTAVFRSGDRDAIQRLADAFVRTIAFLQIAHPGRSDGIGVVTASVGVALKPEGQTDPQAVLAAADRALYRAKSRGRNCYVLGDEARPVQVAAA</sequence>
<dbReference type="Proteomes" id="UP000199229">
    <property type="component" value="Unassembled WGS sequence"/>
</dbReference>